<keyword evidence="3" id="KW-1185">Reference proteome</keyword>
<dbReference type="EMBL" id="CACVKT020003458">
    <property type="protein sequence ID" value="CAC5383901.1"/>
    <property type="molecule type" value="Genomic_DNA"/>
</dbReference>
<organism evidence="2 3">
    <name type="scientific">Mytilus coruscus</name>
    <name type="common">Sea mussel</name>
    <dbReference type="NCBI Taxonomy" id="42192"/>
    <lineage>
        <taxon>Eukaryota</taxon>
        <taxon>Metazoa</taxon>
        <taxon>Spiralia</taxon>
        <taxon>Lophotrochozoa</taxon>
        <taxon>Mollusca</taxon>
        <taxon>Bivalvia</taxon>
        <taxon>Autobranchia</taxon>
        <taxon>Pteriomorphia</taxon>
        <taxon>Mytilida</taxon>
        <taxon>Mytiloidea</taxon>
        <taxon>Mytilidae</taxon>
        <taxon>Mytilinae</taxon>
        <taxon>Mytilus</taxon>
    </lineage>
</organism>
<accession>A0A6J8BKI0</accession>
<evidence type="ECO:0000256" key="1">
    <source>
        <dbReference type="SAM" id="Phobius"/>
    </source>
</evidence>
<keyword evidence="1" id="KW-1133">Transmembrane helix</keyword>
<keyword evidence="1" id="KW-0812">Transmembrane</keyword>
<name>A0A6J8BKI0_MYTCO</name>
<evidence type="ECO:0000313" key="3">
    <source>
        <dbReference type="Proteomes" id="UP000507470"/>
    </source>
</evidence>
<protein>
    <submittedName>
        <fullName evidence="2">Uncharacterized protein</fullName>
    </submittedName>
</protein>
<sequence>MATRQITRLLLIALGFYIFGFIFFLVGNDVKVKDQTEDSYLPIDDVVVKATIKTTYSYDKQVLLDFRQLHRSNISKPKKSVILSKYDRLYKLKKNDALQSIKKLNKLGSGKLQMRKRNKSKIDNKELTNQDYWNSLRNLTFKEKEDHIFNKYRILMNTTNLKLRSITTVKQHIRRYNTTENNNKKRKH</sequence>
<keyword evidence="1" id="KW-0472">Membrane</keyword>
<evidence type="ECO:0000313" key="2">
    <source>
        <dbReference type="EMBL" id="CAC5383901.1"/>
    </source>
</evidence>
<feature type="transmembrane region" description="Helical" evidence="1">
    <location>
        <begin position="6"/>
        <end position="26"/>
    </location>
</feature>
<dbReference type="Proteomes" id="UP000507470">
    <property type="component" value="Unassembled WGS sequence"/>
</dbReference>
<dbReference type="AlphaFoldDB" id="A0A6J8BKI0"/>
<gene>
    <name evidence="2" type="ORF">MCOR_19598</name>
</gene>
<proteinExistence type="predicted"/>
<reference evidence="2 3" key="1">
    <citation type="submission" date="2020-06" db="EMBL/GenBank/DDBJ databases">
        <authorList>
            <person name="Li R."/>
            <person name="Bekaert M."/>
        </authorList>
    </citation>
    <scope>NUCLEOTIDE SEQUENCE [LARGE SCALE GENOMIC DNA]</scope>
    <source>
        <strain evidence="3">wild</strain>
    </source>
</reference>